<keyword evidence="4 6" id="KW-0472">Membrane</keyword>
<evidence type="ECO:0000256" key="1">
    <source>
        <dbReference type="ARBA" id="ARBA00004167"/>
    </source>
</evidence>
<evidence type="ECO:0000256" key="5">
    <source>
        <dbReference type="SAM" id="MobiDB-lite"/>
    </source>
</evidence>
<dbReference type="RefSeq" id="WP_380748814.1">
    <property type="nucleotide sequence ID" value="NZ_JBHULT010000006.1"/>
</dbReference>
<feature type="compositionally biased region" description="Basic and acidic residues" evidence="5">
    <location>
        <begin position="125"/>
        <end position="149"/>
    </location>
</feature>
<organism evidence="7 8">
    <name type="scientific">Salinimicrobium flavum</name>
    <dbReference type="NCBI Taxonomy" id="1737065"/>
    <lineage>
        <taxon>Bacteria</taxon>
        <taxon>Pseudomonadati</taxon>
        <taxon>Bacteroidota</taxon>
        <taxon>Flavobacteriia</taxon>
        <taxon>Flavobacteriales</taxon>
        <taxon>Flavobacteriaceae</taxon>
        <taxon>Salinimicrobium</taxon>
    </lineage>
</organism>
<dbReference type="InterPro" id="IPR006260">
    <property type="entry name" value="TonB/TolA_C"/>
</dbReference>
<feature type="compositionally biased region" description="Polar residues" evidence="5">
    <location>
        <begin position="72"/>
        <end position="83"/>
    </location>
</feature>
<keyword evidence="2 6" id="KW-0812">Transmembrane</keyword>
<accession>A0ABW5IVG3</accession>
<evidence type="ECO:0000313" key="8">
    <source>
        <dbReference type="Proteomes" id="UP001597468"/>
    </source>
</evidence>
<evidence type="ECO:0000256" key="3">
    <source>
        <dbReference type="ARBA" id="ARBA00022989"/>
    </source>
</evidence>
<evidence type="ECO:0000256" key="2">
    <source>
        <dbReference type="ARBA" id="ARBA00022692"/>
    </source>
</evidence>
<evidence type="ECO:0000256" key="4">
    <source>
        <dbReference type="ARBA" id="ARBA00023136"/>
    </source>
</evidence>
<dbReference type="EMBL" id="JBHULT010000006">
    <property type="protein sequence ID" value="MFD2517101.1"/>
    <property type="molecule type" value="Genomic_DNA"/>
</dbReference>
<sequence length="241" mass="26827">MDFYEEHKALIITILLFSVLFLGMYNINIFNSNQKVRETLIELNDLRPQEPLEKQEQEMESEPPSPKPEQSNLKTHQAFNQNQEESREDMQSRLEEIFEKNSASQEASEEENATSTPGDYSLSPNKREKTRKASEGKNTSEKTSVKEGTLKSSSISFSLVGRSAIDIPNPVYTCDVSGKVVVNIVVNATGEVTSTSVNKNSSTSTNECLIENALLYAAGARFSRLAGRNDQPGTITYNFQG</sequence>
<keyword evidence="3 6" id="KW-1133">Transmembrane helix</keyword>
<evidence type="ECO:0000313" key="7">
    <source>
        <dbReference type="EMBL" id="MFD2517101.1"/>
    </source>
</evidence>
<keyword evidence="8" id="KW-1185">Reference proteome</keyword>
<feature type="transmembrane region" description="Helical" evidence="6">
    <location>
        <begin position="9"/>
        <end position="27"/>
    </location>
</feature>
<feature type="region of interest" description="Disordered" evidence="5">
    <location>
        <begin position="52"/>
        <end position="149"/>
    </location>
</feature>
<comment type="subcellular location">
    <subcellularLocation>
        <location evidence="1">Membrane</location>
        <topology evidence="1">Single-pass membrane protein</topology>
    </subcellularLocation>
</comment>
<proteinExistence type="predicted"/>
<name>A0ABW5IVG3_9FLAO</name>
<protein>
    <submittedName>
        <fullName evidence="7">TonB family protein</fullName>
    </submittedName>
</protein>
<dbReference type="NCBIfam" id="TIGR01352">
    <property type="entry name" value="tonB_Cterm"/>
    <property type="match status" value="1"/>
</dbReference>
<dbReference type="Proteomes" id="UP001597468">
    <property type="component" value="Unassembled WGS sequence"/>
</dbReference>
<reference evidence="8" key="1">
    <citation type="journal article" date="2019" name="Int. J. Syst. Evol. Microbiol.">
        <title>The Global Catalogue of Microorganisms (GCM) 10K type strain sequencing project: providing services to taxonomists for standard genome sequencing and annotation.</title>
        <authorList>
            <consortium name="The Broad Institute Genomics Platform"/>
            <consortium name="The Broad Institute Genome Sequencing Center for Infectious Disease"/>
            <person name="Wu L."/>
            <person name="Ma J."/>
        </authorList>
    </citation>
    <scope>NUCLEOTIDE SEQUENCE [LARGE SCALE GENOMIC DNA]</scope>
    <source>
        <strain evidence="8">KCTC 42585</strain>
    </source>
</reference>
<comment type="caution">
    <text evidence="7">The sequence shown here is derived from an EMBL/GenBank/DDBJ whole genome shotgun (WGS) entry which is preliminary data.</text>
</comment>
<evidence type="ECO:0000256" key="6">
    <source>
        <dbReference type="SAM" id="Phobius"/>
    </source>
</evidence>
<gene>
    <name evidence="7" type="ORF">ACFSTG_04290</name>
</gene>
<feature type="compositionally biased region" description="Basic and acidic residues" evidence="5">
    <location>
        <begin position="84"/>
        <end position="99"/>
    </location>
</feature>